<dbReference type="Proteomes" id="UP000886520">
    <property type="component" value="Chromosome 7"/>
</dbReference>
<keyword evidence="2" id="KW-1185">Reference proteome</keyword>
<gene>
    <name evidence="1" type="ORF">GOP47_0007801</name>
</gene>
<organism evidence="1 2">
    <name type="scientific">Adiantum capillus-veneris</name>
    <name type="common">Maidenhair fern</name>
    <dbReference type="NCBI Taxonomy" id="13818"/>
    <lineage>
        <taxon>Eukaryota</taxon>
        <taxon>Viridiplantae</taxon>
        <taxon>Streptophyta</taxon>
        <taxon>Embryophyta</taxon>
        <taxon>Tracheophyta</taxon>
        <taxon>Polypodiopsida</taxon>
        <taxon>Polypodiidae</taxon>
        <taxon>Polypodiales</taxon>
        <taxon>Pteridineae</taxon>
        <taxon>Pteridaceae</taxon>
        <taxon>Vittarioideae</taxon>
        <taxon>Adiantum</taxon>
    </lineage>
</organism>
<dbReference type="AlphaFoldDB" id="A0A9D4ZLA7"/>
<evidence type="ECO:0000313" key="2">
    <source>
        <dbReference type="Proteomes" id="UP000886520"/>
    </source>
</evidence>
<reference evidence="1" key="1">
    <citation type="submission" date="2021-01" db="EMBL/GenBank/DDBJ databases">
        <title>Adiantum capillus-veneris genome.</title>
        <authorList>
            <person name="Fang Y."/>
            <person name="Liao Q."/>
        </authorList>
    </citation>
    <scope>NUCLEOTIDE SEQUENCE</scope>
    <source>
        <strain evidence="1">H3</strain>
        <tissue evidence="1">Leaf</tissue>
    </source>
</reference>
<protein>
    <submittedName>
        <fullName evidence="1">Uncharacterized protein</fullName>
    </submittedName>
</protein>
<comment type="caution">
    <text evidence="1">The sequence shown here is derived from an EMBL/GenBank/DDBJ whole genome shotgun (WGS) entry which is preliminary data.</text>
</comment>
<accession>A0A9D4ZLA7</accession>
<name>A0A9D4ZLA7_ADICA</name>
<evidence type="ECO:0000313" key="1">
    <source>
        <dbReference type="EMBL" id="KAI5077977.1"/>
    </source>
</evidence>
<dbReference type="EMBL" id="JABFUD020000007">
    <property type="protein sequence ID" value="KAI5077977.1"/>
    <property type="molecule type" value="Genomic_DNA"/>
</dbReference>
<proteinExistence type="predicted"/>
<sequence length="102" mass="10981">MALPAAFQLDPQAAASHVVLGDSSAQSNSELMGSLLKDALTPDPQITGEHRVTLSPETVWPQLSIFQERGLVLFFTGKLPAIQDIARNLDGGFQHPAVDKIF</sequence>